<evidence type="ECO:0000313" key="7">
    <source>
        <dbReference type="EMBL" id="APG26941.1"/>
    </source>
</evidence>
<keyword evidence="2 5" id="KW-0812">Transmembrane</keyword>
<dbReference type="Pfam" id="PF04932">
    <property type="entry name" value="Wzy_C"/>
    <property type="match status" value="1"/>
</dbReference>
<dbReference type="KEGG" id="pef:A7E78_03290"/>
<proteinExistence type="predicted"/>
<dbReference type="PANTHER" id="PTHR37422:SF13">
    <property type="entry name" value="LIPOPOLYSACCHARIDE BIOSYNTHESIS PROTEIN PA4999-RELATED"/>
    <property type="match status" value="1"/>
</dbReference>
<evidence type="ECO:0000259" key="6">
    <source>
        <dbReference type="Pfam" id="PF04932"/>
    </source>
</evidence>
<keyword evidence="3 5" id="KW-1133">Transmembrane helix</keyword>
<feature type="transmembrane region" description="Helical" evidence="5">
    <location>
        <begin position="58"/>
        <end position="76"/>
    </location>
</feature>
<feature type="domain" description="O-antigen ligase-related" evidence="6">
    <location>
        <begin position="185"/>
        <end position="320"/>
    </location>
</feature>
<gene>
    <name evidence="7" type="ORF">A7E78_03290</name>
</gene>
<feature type="transmembrane region" description="Helical" evidence="5">
    <location>
        <begin position="340"/>
        <end position="359"/>
    </location>
</feature>
<evidence type="ECO:0000256" key="4">
    <source>
        <dbReference type="ARBA" id="ARBA00023136"/>
    </source>
</evidence>
<feature type="transmembrane region" description="Helical" evidence="5">
    <location>
        <begin position="218"/>
        <end position="239"/>
    </location>
</feature>
<feature type="transmembrane region" description="Helical" evidence="5">
    <location>
        <begin position="28"/>
        <end position="46"/>
    </location>
</feature>
<feature type="transmembrane region" description="Helical" evidence="5">
    <location>
        <begin position="182"/>
        <end position="212"/>
    </location>
</feature>
<dbReference type="GO" id="GO:0016020">
    <property type="term" value="C:membrane"/>
    <property type="evidence" value="ECO:0007669"/>
    <property type="project" value="UniProtKB-SubCell"/>
</dbReference>
<evidence type="ECO:0000256" key="5">
    <source>
        <dbReference type="SAM" id="Phobius"/>
    </source>
</evidence>
<dbReference type="RefSeq" id="WP_072282903.1">
    <property type="nucleotide sequence ID" value="NZ_CP015519.1"/>
</dbReference>
<keyword evidence="8" id="KW-1185">Reference proteome</keyword>
<feature type="transmembrane region" description="Helical" evidence="5">
    <location>
        <begin position="302"/>
        <end position="328"/>
    </location>
</feature>
<reference evidence="7 8" key="1">
    <citation type="journal article" date="2017" name="Genome Announc.">
        <title>Complete Genome Sequences of Two Acetylene-Fermenting Pelobacter acetylenicus Strains.</title>
        <authorList>
            <person name="Sutton J.M."/>
            <person name="Baesman S.M."/>
            <person name="Fierst J.L."/>
            <person name="Poret-Peterson A.T."/>
            <person name="Oremland R.S."/>
            <person name="Dunlap D.S."/>
            <person name="Akob D.M."/>
        </authorList>
    </citation>
    <scope>NUCLEOTIDE SEQUENCE [LARGE SCALE GENOMIC DNA]</scope>
    <source>
        <strain evidence="7 8">SFB93</strain>
    </source>
</reference>
<dbReference type="Proteomes" id="UP000182517">
    <property type="component" value="Chromosome"/>
</dbReference>
<dbReference type="InterPro" id="IPR051533">
    <property type="entry name" value="WaaL-like"/>
</dbReference>
<dbReference type="EMBL" id="CP015519">
    <property type="protein sequence ID" value="APG26941.1"/>
    <property type="molecule type" value="Genomic_DNA"/>
</dbReference>
<feature type="transmembrane region" description="Helical" evidence="5">
    <location>
        <begin position="88"/>
        <end position="105"/>
    </location>
</feature>
<dbReference type="PANTHER" id="PTHR37422">
    <property type="entry name" value="TEICHURONIC ACID BIOSYNTHESIS PROTEIN TUAE"/>
    <property type="match status" value="1"/>
</dbReference>
<evidence type="ECO:0000313" key="8">
    <source>
        <dbReference type="Proteomes" id="UP000182517"/>
    </source>
</evidence>
<protein>
    <recommendedName>
        <fullName evidence="6">O-antigen ligase-related domain-containing protein</fullName>
    </recommendedName>
</protein>
<comment type="subcellular location">
    <subcellularLocation>
        <location evidence="1">Membrane</location>
        <topology evidence="1">Multi-pass membrane protein</topology>
    </subcellularLocation>
</comment>
<dbReference type="AlphaFoldDB" id="A0A1L3GM34"/>
<feature type="transmembrane region" description="Helical" evidence="5">
    <location>
        <begin position="112"/>
        <end position="132"/>
    </location>
</feature>
<feature type="transmembrane region" description="Helical" evidence="5">
    <location>
        <begin position="152"/>
        <end position="170"/>
    </location>
</feature>
<evidence type="ECO:0000256" key="1">
    <source>
        <dbReference type="ARBA" id="ARBA00004141"/>
    </source>
</evidence>
<accession>A0A1L3GM34</accession>
<sequence>MDKLAFRLLWLLVFSIPAENMLVLPGIGTISRFVGILVAAAVMLLLCKKQRIRRIGPVQILFVFFFIWITATFYWSRDLVSSRDAIKLFAQQGVFVWIVWEIAVSEERQIQLLKAYVLGALIPIINIAMAFFQGAQSSYFRYSAAGFDPNDIGLTIALGVPIAWYLGTLVKGNWMSWLFRLYVPLATIAIILTASRSAFIALMVAMLFVVASFTRLSLFNKCALFLLVLVSSLLTIKYIPSYSWARLMTIGSQVSAGDLGSRMNIWRSGLKAFFHDPFFGSGIGTFSFSVEPFLGVPMSPHNLFLSIMVDLGIVGLLLFIAIVLAALYGLKDMPVVKRRLWIFIFATWLVGVMTLGWAHRKPTWFFISLVAAQGAVYLKQDEEIQSVADTPKA</sequence>
<evidence type="ECO:0000256" key="3">
    <source>
        <dbReference type="ARBA" id="ARBA00022989"/>
    </source>
</evidence>
<keyword evidence="4 5" id="KW-0472">Membrane</keyword>
<evidence type="ECO:0000256" key="2">
    <source>
        <dbReference type="ARBA" id="ARBA00022692"/>
    </source>
</evidence>
<dbReference type="STRING" id="1842532.A7E78_03290"/>
<organism evidence="7 8">
    <name type="scientific">Syntrophotalea acetylenivorans</name>
    <dbReference type="NCBI Taxonomy" id="1842532"/>
    <lineage>
        <taxon>Bacteria</taxon>
        <taxon>Pseudomonadati</taxon>
        <taxon>Thermodesulfobacteriota</taxon>
        <taxon>Desulfuromonadia</taxon>
        <taxon>Desulfuromonadales</taxon>
        <taxon>Syntrophotaleaceae</taxon>
        <taxon>Syntrophotalea</taxon>
    </lineage>
</organism>
<dbReference type="InterPro" id="IPR007016">
    <property type="entry name" value="O-antigen_ligase-rel_domated"/>
</dbReference>
<dbReference type="OrthoDB" id="5620649at2"/>
<name>A0A1L3GM34_9BACT</name>